<keyword evidence="8" id="KW-0067">ATP-binding</keyword>
<organism evidence="11 12">
    <name type="scientific">Alistipes indistinctus YIT 12060</name>
    <dbReference type="NCBI Taxonomy" id="742725"/>
    <lineage>
        <taxon>Bacteria</taxon>
        <taxon>Pseudomonadati</taxon>
        <taxon>Bacteroidota</taxon>
        <taxon>Bacteroidia</taxon>
        <taxon>Bacteroidales</taxon>
        <taxon>Rikenellaceae</taxon>
        <taxon>Alistipes</taxon>
    </lineage>
</organism>
<dbReference type="NCBIfam" id="TIGR00150">
    <property type="entry name" value="T6A_YjeE"/>
    <property type="match status" value="1"/>
</dbReference>
<keyword evidence="4" id="KW-0963">Cytoplasm</keyword>
<reference evidence="11 12" key="1">
    <citation type="submission" date="2011-08" db="EMBL/GenBank/DDBJ databases">
        <title>The Genome Sequence of Alistipes indistinctus YIT 12060.</title>
        <authorList>
            <consortium name="The Broad Institute Genome Sequencing Platform"/>
            <person name="Earl A."/>
            <person name="Ward D."/>
            <person name="Feldgarden M."/>
            <person name="Gevers D."/>
            <person name="Morotomi M."/>
            <person name="Young S.K."/>
            <person name="Zeng Q."/>
            <person name="Gargeya S."/>
            <person name="Fitzgerald M."/>
            <person name="Haas B."/>
            <person name="Abouelleil A."/>
            <person name="Alvarado L."/>
            <person name="Arachchi H.M."/>
            <person name="Berlin A."/>
            <person name="Brown A."/>
            <person name="Chapman S.B."/>
            <person name="Chen Z."/>
            <person name="Dunbar C."/>
            <person name="Freedman E."/>
            <person name="Gearin G."/>
            <person name="Gellesch M."/>
            <person name="Goldberg J."/>
            <person name="Griggs A."/>
            <person name="Gujja S."/>
            <person name="Heiman D."/>
            <person name="Howarth C."/>
            <person name="Larson L."/>
            <person name="Lui A."/>
            <person name="MacDonald P.J.P."/>
            <person name="Montmayeur A."/>
            <person name="Murphy C."/>
            <person name="Neiman D."/>
            <person name="Pearson M."/>
            <person name="Priest M."/>
            <person name="Roberts A."/>
            <person name="Saif S."/>
            <person name="Shea T."/>
            <person name="Shenoy N."/>
            <person name="Sisk P."/>
            <person name="Stolte C."/>
            <person name="Sykes S."/>
            <person name="Wortman J."/>
            <person name="Nusbaum C."/>
            <person name="Birren B."/>
        </authorList>
    </citation>
    <scope>NUCLEOTIDE SEQUENCE [LARGE SCALE GENOMIC DNA]</scope>
    <source>
        <strain evidence="11 12">YIT 12060</strain>
    </source>
</reference>
<dbReference type="EMBL" id="ADLD01000009">
    <property type="protein sequence ID" value="EHB92592.1"/>
    <property type="molecule type" value="Genomic_DNA"/>
</dbReference>
<dbReference type="SUPFAM" id="SSF52540">
    <property type="entry name" value="P-loop containing nucleoside triphosphate hydrolases"/>
    <property type="match status" value="1"/>
</dbReference>
<dbReference type="AlphaFoldDB" id="G5H7Z3"/>
<dbReference type="PANTHER" id="PTHR33540">
    <property type="entry name" value="TRNA THREONYLCARBAMOYLADENOSINE BIOSYNTHESIS PROTEIN TSAE"/>
    <property type="match status" value="1"/>
</dbReference>
<comment type="caution">
    <text evidence="11">The sequence shown here is derived from an EMBL/GenBank/DDBJ whole genome shotgun (WGS) entry which is preliminary data.</text>
</comment>
<evidence type="ECO:0000256" key="3">
    <source>
        <dbReference type="ARBA" id="ARBA00019010"/>
    </source>
</evidence>
<evidence type="ECO:0000256" key="8">
    <source>
        <dbReference type="ARBA" id="ARBA00022840"/>
    </source>
</evidence>
<keyword evidence="7" id="KW-0547">Nucleotide-binding</keyword>
<protein>
    <recommendedName>
        <fullName evidence="3">tRNA threonylcarbamoyladenosine biosynthesis protein TsaE</fullName>
    </recommendedName>
    <alternativeName>
        <fullName evidence="10">t(6)A37 threonylcarbamoyladenosine biosynthesis protein TsaE</fullName>
    </alternativeName>
</protein>
<sequence>MMKTIKVNGLGDLYDAAGEILDSLEGRTIVALRGEMGAGKTTLIREICDRLGVADMVTSPTFAIINEYKDRGHRPVYHFDFYRINRIEEAFDFGYEEYFYSGNLCLVEWPEKIEQLMPAEGVMTVLIDVTGDDSRVLRID</sequence>
<evidence type="ECO:0000256" key="4">
    <source>
        <dbReference type="ARBA" id="ARBA00022490"/>
    </source>
</evidence>
<evidence type="ECO:0000313" key="12">
    <source>
        <dbReference type="Proteomes" id="UP000006008"/>
    </source>
</evidence>
<comment type="similarity">
    <text evidence="2">Belongs to the TsaE family.</text>
</comment>
<evidence type="ECO:0000256" key="10">
    <source>
        <dbReference type="ARBA" id="ARBA00032441"/>
    </source>
</evidence>
<keyword evidence="12" id="KW-1185">Reference proteome</keyword>
<proteinExistence type="inferred from homology"/>
<keyword evidence="5" id="KW-0819">tRNA processing</keyword>
<dbReference type="Pfam" id="PF02367">
    <property type="entry name" value="TsaE"/>
    <property type="match status" value="1"/>
</dbReference>
<evidence type="ECO:0000313" key="11">
    <source>
        <dbReference type="EMBL" id="EHB92592.1"/>
    </source>
</evidence>
<dbReference type="PATRIC" id="fig|742725.3.peg.848"/>
<evidence type="ECO:0000256" key="9">
    <source>
        <dbReference type="ARBA" id="ARBA00022842"/>
    </source>
</evidence>
<evidence type="ECO:0000256" key="7">
    <source>
        <dbReference type="ARBA" id="ARBA00022741"/>
    </source>
</evidence>
<evidence type="ECO:0000256" key="2">
    <source>
        <dbReference type="ARBA" id="ARBA00007599"/>
    </source>
</evidence>
<dbReference type="Gene3D" id="3.40.50.300">
    <property type="entry name" value="P-loop containing nucleotide triphosphate hydrolases"/>
    <property type="match status" value="1"/>
</dbReference>
<dbReference type="GO" id="GO:0005737">
    <property type="term" value="C:cytoplasm"/>
    <property type="evidence" value="ECO:0007669"/>
    <property type="project" value="UniProtKB-SubCell"/>
</dbReference>
<evidence type="ECO:0000256" key="5">
    <source>
        <dbReference type="ARBA" id="ARBA00022694"/>
    </source>
</evidence>
<dbReference type="HOGENOM" id="CLU_087829_5_0_10"/>
<dbReference type="Proteomes" id="UP000006008">
    <property type="component" value="Unassembled WGS sequence"/>
</dbReference>
<dbReference type="GO" id="GO:0005524">
    <property type="term" value="F:ATP binding"/>
    <property type="evidence" value="ECO:0007669"/>
    <property type="project" value="UniProtKB-KW"/>
</dbReference>
<dbReference type="STRING" id="742725.HMPREF9450_00796"/>
<evidence type="ECO:0000256" key="1">
    <source>
        <dbReference type="ARBA" id="ARBA00004496"/>
    </source>
</evidence>
<dbReference type="GO" id="GO:0046872">
    <property type="term" value="F:metal ion binding"/>
    <property type="evidence" value="ECO:0007669"/>
    <property type="project" value="UniProtKB-KW"/>
</dbReference>
<evidence type="ECO:0000256" key="6">
    <source>
        <dbReference type="ARBA" id="ARBA00022723"/>
    </source>
</evidence>
<name>G5H7Z3_9BACT</name>
<dbReference type="GO" id="GO:0002949">
    <property type="term" value="P:tRNA threonylcarbamoyladenosine modification"/>
    <property type="evidence" value="ECO:0007669"/>
    <property type="project" value="InterPro"/>
</dbReference>
<accession>G5H7Z3</accession>
<keyword evidence="9" id="KW-0460">Magnesium</keyword>
<dbReference type="InterPro" id="IPR003442">
    <property type="entry name" value="T6A_TsaE"/>
</dbReference>
<comment type="subcellular location">
    <subcellularLocation>
        <location evidence="1">Cytoplasm</location>
    </subcellularLocation>
</comment>
<keyword evidence="6" id="KW-0479">Metal-binding</keyword>
<gene>
    <name evidence="11" type="ORF">HMPREF9450_00796</name>
</gene>
<dbReference type="InterPro" id="IPR027417">
    <property type="entry name" value="P-loop_NTPase"/>
</dbReference>
<dbReference type="PANTHER" id="PTHR33540:SF2">
    <property type="entry name" value="TRNA THREONYLCARBAMOYLADENOSINE BIOSYNTHESIS PROTEIN TSAE"/>
    <property type="match status" value="1"/>
</dbReference>
<dbReference type="eggNOG" id="COG0802">
    <property type="taxonomic scope" value="Bacteria"/>
</dbReference>